<keyword evidence="3" id="KW-0067">ATP-binding</keyword>
<dbReference type="OrthoDB" id="9973183at2759"/>
<organism evidence="5 6">
    <name type="scientific">Nadsonia fulvescens var. elongata DSM 6958</name>
    <dbReference type="NCBI Taxonomy" id="857566"/>
    <lineage>
        <taxon>Eukaryota</taxon>
        <taxon>Fungi</taxon>
        <taxon>Dikarya</taxon>
        <taxon>Ascomycota</taxon>
        <taxon>Saccharomycotina</taxon>
        <taxon>Dipodascomycetes</taxon>
        <taxon>Dipodascales</taxon>
        <taxon>Dipodascales incertae sedis</taxon>
        <taxon>Nadsonia</taxon>
    </lineage>
</organism>
<dbReference type="AlphaFoldDB" id="A0A1E3PIC2"/>
<dbReference type="CDD" id="cd23812">
    <property type="entry name" value="UBCc_ScPEX4-like"/>
    <property type="match status" value="1"/>
</dbReference>
<reference evidence="5 6" key="1">
    <citation type="journal article" date="2016" name="Proc. Natl. Acad. Sci. U.S.A.">
        <title>Comparative genomics of biotechnologically important yeasts.</title>
        <authorList>
            <person name="Riley R."/>
            <person name="Haridas S."/>
            <person name="Wolfe K.H."/>
            <person name="Lopes M.R."/>
            <person name="Hittinger C.T."/>
            <person name="Goeker M."/>
            <person name="Salamov A.A."/>
            <person name="Wisecaver J.H."/>
            <person name="Long T.M."/>
            <person name="Calvey C.H."/>
            <person name="Aerts A.L."/>
            <person name="Barry K.W."/>
            <person name="Choi C."/>
            <person name="Clum A."/>
            <person name="Coughlan A.Y."/>
            <person name="Deshpande S."/>
            <person name="Douglass A.P."/>
            <person name="Hanson S.J."/>
            <person name="Klenk H.-P."/>
            <person name="LaButti K.M."/>
            <person name="Lapidus A."/>
            <person name="Lindquist E.A."/>
            <person name="Lipzen A.M."/>
            <person name="Meier-Kolthoff J.P."/>
            <person name="Ohm R.A."/>
            <person name="Otillar R.P."/>
            <person name="Pangilinan J.L."/>
            <person name="Peng Y."/>
            <person name="Rokas A."/>
            <person name="Rosa C.A."/>
            <person name="Scheuner C."/>
            <person name="Sibirny A.A."/>
            <person name="Slot J.C."/>
            <person name="Stielow J.B."/>
            <person name="Sun H."/>
            <person name="Kurtzman C.P."/>
            <person name="Blackwell M."/>
            <person name="Grigoriev I.V."/>
            <person name="Jeffries T.W."/>
        </authorList>
    </citation>
    <scope>NUCLEOTIDE SEQUENCE [LARGE SCALE GENOMIC DNA]</scope>
    <source>
        <strain evidence="5 6">DSM 6958</strain>
    </source>
</reference>
<dbReference type="InterPro" id="IPR050113">
    <property type="entry name" value="Ub_conjugating_enzyme"/>
</dbReference>
<evidence type="ECO:0000256" key="1">
    <source>
        <dbReference type="ARBA" id="ARBA00022741"/>
    </source>
</evidence>
<dbReference type="EMBL" id="KV454410">
    <property type="protein sequence ID" value="ODQ65165.1"/>
    <property type="molecule type" value="Genomic_DNA"/>
</dbReference>
<accession>A0A1E3PIC2</accession>
<dbReference type="InterPro" id="IPR016135">
    <property type="entry name" value="UBQ-conjugating_enzyme/RWD"/>
</dbReference>
<keyword evidence="2" id="KW-0833">Ubl conjugation pathway</keyword>
<evidence type="ECO:0000256" key="2">
    <source>
        <dbReference type="ARBA" id="ARBA00022786"/>
    </source>
</evidence>
<evidence type="ECO:0000313" key="6">
    <source>
        <dbReference type="Proteomes" id="UP000095009"/>
    </source>
</evidence>
<dbReference type="GO" id="GO:0005524">
    <property type="term" value="F:ATP binding"/>
    <property type="evidence" value="ECO:0007669"/>
    <property type="project" value="UniProtKB-KW"/>
</dbReference>
<dbReference type="Gene3D" id="3.10.110.10">
    <property type="entry name" value="Ubiquitin Conjugating Enzyme"/>
    <property type="match status" value="1"/>
</dbReference>
<dbReference type="Proteomes" id="UP000095009">
    <property type="component" value="Unassembled WGS sequence"/>
</dbReference>
<dbReference type="PROSITE" id="PS50127">
    <property type="entry name" value="UBC_2"/>
    <property type="match status" value="1"/>
</dbReference>
<keyword evidence="6" id="KW-1185">Reference proteome</keyword>
<evidence type="ECO:0000256" key="3">
    <source>
        <dbReference type="ARBA" id="ARBA00022840"/>
    </source>
</evidence>
<dbReference type="SUPFAM" id="SSF54495">
    <property type="entry name" value="UBC-like"/>
    <property type="match status" value="1"/>
</dbReference>
<feature type="domain" description="UBC core" evidence="4">
    <location>
        <begin position="1"/>
        <end position="152"/>
    </location>
</feature>
<dbReference type="SMART" id="SM00212">
    <property type="entry name" value="UBCc"/>
    <property type="match status" value="1"/>
</dbReference>
<dbReference type="STRING" id="857566.A0A1E3PIC2"/>
<dbReference type="InterPro" id="IPR000608">
    <property type="entry name" value="UBC"/>
</dbReference>
<gene>
    <name evidence="5" type="ORF">NADFUDRAFT_83228</name>
</gene>
<evidence type="ECO:0000313" key="5">
    <source>
        <dbReference type="EMBL" id="ODQ65165.1"/>
    </source>
</evidence>
<evidence type="ECO:0000259" key="4">
    <source>
        <dbReference type="PROSITE" id="PS50127"/>
    </source>
</evidence>
<name>A0A1E3PIC2_9ASCO</name>
<keyword evidence="1" id="KW-0547">Nucleotide-binding</keyword>
<dbReference type="Pfam" id="PF00179">
    <property type="entry name" value="UQ_con"/>
    <property type="match status" value="1"/>
</dbReference>
<proteinExistence type="predicted"/>
<protein>
    <submittedName>
        <fullName evidence="5">Ubiquitin-conjugating enzyme</fullName>
    </submittedName>
</protein>
<dbReference type="PANTHER" id="PTHR24067">
    <property type="entry name" value="UBIQUITIN-CONJUGATING ENZYME E2"/>
    <property type="match status" value="1"/>
</dbReference>
<sequence>MAARRLIRELAAFSADPNPALALLEPTSSSNLFQWRAVLRGPAAPSPYEGGLWEIIISIPESYPLSPPTMKFKTKIVHPNIHLETGEVCLDVLKSQWSPAWTISSACTAVQAMLSDPEPDSPLNVDAANLLRCGEFSGYNALIHYYIITYGLSEKEAC</sequence>